<dbReference type="Gene3D" id="3.40.50.150">
    <property type="entry name" value="Vaccinia Virus protein VP39"/>
    <property type="match status" value="1"/>
</dbReference>
<keyword evidence="1" id="KW-0489">Methyltransferase</keyword>
<proteinExistence type="predicted"/>
<dbReference type="SUPFAM" id="SSF46785">
    <property type="entry name" value="Winged helix' DNA-binding domain"/>
    <property type="match status" value="1"/>
</dbReference>
<reference evidence="7" key="1">
    <citation type="journal article" date="2017" name="Nat. Microbiol.">
        <title>Global analysis of biosynthetic gene clusters reveals vast potential of secondary metabolite production in Penicillium species.</title>
        <authorList>
            <person name="Nielsen J.C."/>
            <person name="Grijseels S."/>
            <person name="Prigent S."/>
            <person name="Ji B."/>
            <person name="Dainat J."/>
            <person name="Nielsen K.F."/>
            <person name="Frisvad J.C."/>
            <person name="Workman M."/>
            <person name="Nielsen J."/>
        </authorList>
    </citation>
    <scope>NUCLEOTIDE SEQUENCE [LARGE SCALE GENOMIC DNA]</scope>
    <source>
        <strain evidence="7">IBT 29486</strain>
    </source>
</reference>
<dbReference type="PROSITE" id="PS51683">
    <property type="entry name" value="SAM_OMT_II"/>
    <property type="match status" value="1"/>
</dbReference>
<dbReference type="AlphaFoldDB" id="A0A1V6RYD3"/>
<dbReference type="PANTHER" id="PTHR43712">
    <property type="entry name" value="PUTATIVE (AFU_ORTHOLOGUE AFUA_4G14580)-RELATED"/>
    <property type="match status" value="1"/>
</dbReference>
<evidence type="ECO:0000256" key="3">
    <source>
        <dbReference type="ARBA" id="ARBA00022691"/>
    </source>
</evidence>
<dbReference type="InterPro" id="IPR036390">
    <property type="entry name" value="WH_DNA-bd_sf"/>
</dbReference>
<dbReference type="SUPFAM" id="SSF53335">
    <property type="entry name" value="S-adenosyl-L-methionine-dependent methyltransferases"/>
    <property type="match status" value="1"/>
</dbReference>
<sequence>MTILHETIITKTDAPRPLADNVLATSPSAPQDLPCLLEELQVAGASFLRGDTDERLQVVHLAQSIVHAMRTPRETVLQYSFAQFAVFSAIEICIDLGIFSILTGSNGPKTAQELAEETGTDASMLARILKHLAAMMVIVETGPDEYKSNSISQTLAVRRYSDMWPCAVDCIRGAAQALPTWLKQNAYQSPTNGIDCPFTTGYNTKLAFYEWLHANPHNPSLASQFAGVMSAYRQNSKSWMDGDSYPLHDRLICEARTGKDDVFLVDVGGSVGHDLLELRRKWPSLPGKLILQDLPAVVENVGILEDIQVMAYDFFTTQPRRRPGARVYYLHSILHNWNDEKCRQILAQLAAAMAPSYSVLLIHDNVIPDMGAHWEATAMDIMMMVNVAAKERTRDQWSALLESEGLTVGGIWTLGTGVESLVECRLSHSA</sequence>
<dbReference type="GO" id="GO:0008171">
    <property type="term" value="F:O-methyltransferase activity"/>
    <property type="evidence" value="ECO:0007669"/>
    <property type="project" value="InterPro"/>
</dbReference>
<accession>A0A1V6RYD3</accession>
<feature type="domain" description="O-methyltransferase C-terminal" evidence="4">
    <location>
        <begin position="264"/>
        <end position="405"/>
    </location>
</feature>
<evidence type="ECO:0000313" key="6">
    <source>
        <dbReference type="EMBL" id="OQE06781.1"/>
    </source>
</evidence>
<protein>
    <submittedName>
        <fullName evidence="6">Uncharacterized protein</fullName>
    </submittedName>
</protein>
<feature type="domain" description="O-methyltransferase dimerisation" evidence="5">
    <location>
        <begin position="83"/>
        <end position="157"/>
    </location>
</feature>
<keyword evidence="3" id="KW-0949">S-adenosyl-L-methionine</keyword>
<evidence type="ECO:0000259" key="4">
    <source>
        <dbReference type="Pfam" id="PF00891"/>
    </source>
</evidence>
<evidence type="ECO:0000256" key="2">
    <source>
        <dbReference type="ARBA" id="ARBA00022679"/>
    </source>
</evidence>
<dbReference type="InterPro" id="IPR001077">
    <property type="entry name" value="COMT_C"/>
</dbReference>
<dbReference type="InterPro" id="IPR029063">
    <property type="entry name" value="SAM-dependent_MTases_sf"/>
</dbReference>
<dbReference type="Gene3D" id="1.10.10.10">
    <property type="entry name" value="Winged helix-like DNA-binding domain superfamily/Winged helix DNA-binding domain"/>
    <property type="match status" value="1"/>
</dbReference>
<dbReference type="GO" id="GO:0044550">
    <property type="term" value="P:secondary metabolite biosynthetic process"/>
    <property type="evidence" value="ECO:0007669"/>
    <property type="project" value="UniProtKB-ARBA"/>
</dbReference>
<dbReference type="GO" id="GO:0046983">
    <property type="term" value="F:protein dimerization activity"/>
    <property type="evidence" value="ECO:0007669"/>
    <property type="project" value="InterPro"/>
</dbReference>
<organism evidence="6 7">
    <name type="scientific">Penicillium vulpinum</name>
    <dbReference type="NCBI Taxonomy" id="29845"/>
    <lineage>
        <taxon>Eukaryota</taxon>
        <taxon>Fungi</taxon>
        <taxon>Dikarya</taxon>
        <taxon>Ascomycota</taxon>
        <taxon>Pezizomycotina</taxon>
        <taxon>Eurotiomycetes</taxon>
        <taxon>Eurotiomycetidae</taxon>
        <taxon>Eurotiales</taxon>
        <taxon>Aspergillaceae</taxon>
        <taxon>Penicillium</taxon>
    </lineage>
</organism>
<dbReference type="PANTHER" id="PTHR43712:SF1">
    <property type="entry name" value="HYPOTHETICAL O-METHYLTRANSFERASE (EUROFUNG)-RELATED"/>
    <property type="match status" value="1"/>
</dbReference>
<evidence type="ECO:0000256" key="1">
    <source>
        <dbReference type="ARBA" id="ARBA00022603"/>
    </source>
</evidence>
<dbReference type="Pfam" id="PF00891">
    <property type="entry name" value="Methyltransf_2"/>
    <property type="match status" value="1"/>
</dbReference>
<gene>
    <name evidence="6" type="ORF">PENVUL_c016G08296</name>
</gene>
<evidence type="ECO:0000313" key="7">
    <source>
        <dbReference type="Proteomes" id="UP000191518"/>
    </source>
</evidence>
<dbReference type="Pfam" id="PF08100">
    <property type="entry name" value="Dimerisation"/>
    <property type="match status" value="1"/>
</dbReference>
<dbReference type="Proteomes" id="UP000191518">
    <property type="component" value="Unassembled WGS sequence"/>
</dbReference>
<dbReference type="GO" id="GO:0032259">
    <property type="term" value="P:methylation"/>
    <property type="evidence" value="ECO:0007669"/>
    <property type="project" value="UniProtKB-KW"/>
</dbReference>
<keyword evidence="7" id="KW-1185">Reference proteome</keyword>
<dbReference type="InterPro" id="IPR036388">
    <property type="entry name" value="WH-like_DNA-bd_sf"/>
</dbReference>
<keyword evidence="2" id="KW-0808">Transferase</keyword>
<dbReference type="InterPro" id="IPR016461">
    <property type="entry name" value="COMT-like"/>
</dbReference>
<name>A0A1V6RYD3_9EURO</name>
<dbReference type="InterPro" id="IPR012967">
    <property type="entry name" value="COMT_dimerisation"/>
</dbReference>
<comment type="caution">
    <text evidence="6">The sequence shown here is derived from an EMBL/GenBank/DDBJ whole genome shotgun (WGS) entry which is preliminary data.</text>
</comment>
<dbReference type="EMBL" id="MDYP01000016">
    <property type="protein sequence ID" value="OQE06781.1"/>
    <property type="molecule type" value="Genomic_DNA"/>
</dbReference>
<evidence type="ECO:0000259" key="5">
    <source>
        <dbReference type="Pfam" id="PF08100"/>
    </source>
</evidence>